<dbReference type="RefSeq" id="WP_191743988.1">
    <property type="nucleotide sequence ID" value="NZ_JACSQU010000002.1"/>
</dbReference>
<gene>
    <name evidence="2" type="ORF">H9656_09315</name>
</gene>
<keyword evidence="3" id="KW-1185">Reference proteome</keyword>
<evidence type="ECO:0000313" key="3">
    <source>
        <dbReference type="Proteomes" id="UP000638918"/>
    </source>
</evidence>
<feature type="signal peptide" evidence="1">
    <location>
        <begin position="1"/>
        <end position="24"/>
    </location>
</feature>
<evidence type="ECO:0000313" key="2">
    <source>
        <dbReference type="EMBL" id="MBD7941584.1"/>
    </source>
</evidence>
<evidence type="ECO:0000256" key="1">
    <source>
        <dbReference type="SAM" id="SignalP"/>
    </source>
</evidence>
<proteinExistence type="predicted"/>
<feature type="chain" id="PRO_5045755807" evidence="1">
    <location>
        <begin position="25"/>
        <end position="149"/>
    </location>
</feature>
<dbReference type="EMBL" id="JACSQU010000002">
    <property type="protein sequence ID" value="MBD7941584.1"/>
    <property type="molecule type" value="Genomic_DNA"/>
</dbReference>
<accession>A0ABR8R1C1</accession>
<reference evidence="2 3" key="1">
    <citation type="submission" date="2020-08" db="EMBL/GenBank/DDBJ databases">
        <title>A Genomic Blueprint of the Chicken Gut Microbiome.</title>
        <authorList>
            <person name="Gilroy R."/>
            <person name="Ravi A."/>
            <person name="Getino M."/>
            <person name="Pursley I."/>
            <person name="Horton D.L."/>
            <person name="Alikhan N.-F."/>
            <person name="Baker D."/>
            <person name="Gharbi K."/>
            <person name="Hall N."/>
            <person name="Watson M."/>
            <person name="Adriaenssens E.M."/>
            <person name="Foster-Nyarko E."/>
            <person name="Jarju S."/>
            <person name="Secka A."/>
            <person name="Antonio M."/>
            <person name="Oren A."/>
            <person name="Chaudhuri R."/>
            <person name="La Ragione R.M."/>
            <person name="Hildebrand F."/>
            <person name="Pallen M.J."/>
        </authorList>
    </citation>
    <scope>NUCLEOTIDE SEQUENCE [LARGE SCALE GENOMIC DNA]</scope>
    <source>
        <strain evidence="2 3">Sa3CVA3</strain>
    </source>
</reference>
<dbReference type="Proteomes" id="UP000638918">
    <property type="component" value="Unassembled WGS sequence"/>
</dbReference>
<protein>
    <submittedName>
        <fullName evidence="2">DUF4402 domain-containing protein</fullName>
    </submittedName>
</protein>
<name>A0ABR8R1C1_9CAUL</name>
<organism evidence="2 3">
    <name type="scientific">Brevundimonas guildfordensis</name>
    <dbReference type="NCBI Taxonomy" id="2762241"/>
    <lineage>
        <taxon>Bacteria</taxon>
        <taxon>Pseudomonadati</taxon>
        <taxon>Pseudomonadota</taxon>
        <taxon>Alphaproteobacteria</taxon>
        <taxon>Caulobacterales</taxon>
        <taxon>Caulobacteraceae</taxon>
        <taxon>Brevundimonas</taxon>
    </lineage>
</organism>
<comment type="caution">
    <text evidence="2">The sequence shown here is derived from an EMBL/GenBank/DDBJ whole genome shotgun (WGS) entry which is preliminary data.</text>
</comment>
<sequence>MKLMRLAFPAVAAVVLSVPQGAVAEPVRSTLSVVRSLSIASVRPIQLAHGPLDRPLGVSAEMPIDAPAVIQIAGDPGRVYRIRAPQALVTARGETVLDDLRLWSANTGEVSSSRAGRMDANGRDVLYVTGRLTAAGTGRASLPISIAYE</sequence>
<keyword evidence="1" id="KW-0732">Signal</keyword>